<dbReference type="GO" id="GO:0051726">
    <property type="term" value="P:regulation of cell cycle"/>
    <property type="evidence" value="ECO:0007669"/>
    <property type="project" value="InterPro"/>
</dbReference>
<dbReference type="OrthoDB" id="5976967at2759"/>
<dbReference type="GO" id="GO:0005737">
    <property type="term" value="C:cytoplasm"/>
    <property type="evidence" value="ECO:0007669"/>
    <property type="project" value="TreeGrafter"/>
</dbReference>
<name>A0A8B7ZD61_ACAPL</name>
<gene>
    <name evidence="2" type="primary">LOC110985835</name>
</gene>
<keyword evidence="1" id="KW-1185">Reference proteome</keyword>
<evidence type="ECO:0000313" key="1">
    <source>
        <dbReference type="Proteomes" id="UP000694845"/>
    </source>
</evidence>
<dbReference type="Gene3D" id="3.30.1330.30">
    <property type="match status" value="1"/>
</dbReference>
<dbReference type="PANTHER" id="PTHR10411:SF8">
    <property type="entry name" value="FI09246P"/>
    <property type="match status" value="1"/>
</dbReference>
<dbReference type="GeneID" id="110985835"/>
<accession>A0A8B7ZD61</accession>
<evidence type="ECO:0000313" key="2">
    <source>
        <dbReference type="RefSeq" id="XP_022102907.1"/>
    </source>
</evidence>
<organism evidence="1 2">
    <name type="scientific">Acanthaster planci</name>
    <name type="common">Crown-of-thorns starfish</name>
    <dbReference type="NCBI Taxonomy" id="133434"/>
    <lineage>
        <taxon>Eukaryota</taxon>
        <taxon>Metazoa</taxon>
        <taxon>Echinodermata</taxon>
        <taxon>Eleutherozoa</taxon>
        <taxon>Asterozoa</taxon>
        <taxon>Asteroidea</taxon>
        <taxon>Valvatacea</taxon>
        <taxon>Valvatida</taxon>
        <taxon>Acanthasteridae</taxon>
        <taxon>Acanthaster</taxon>
    </lineage>
</organism>
<dbReference type="InterPro" id="IPR029064">
    <property type="entry name" value="Ribosomal_eL30-like_sf"/>
</dbReference>
<dbReference type="GO" id="GO:0005634">
    <property type="term" value="C:nucleus"/>
    <property type="evidence" value="ECO:0007669"/>
    <property type="project" value="InterPro"/>
</dbReference>
<proteinExistence type="predicted"/>
<sequence length="129" mass="14788">MTFEEEFDVSFKASRNCTNNMISMDARMALRELLLSAKVEGRITYGVYPSVRKLGSEPNKVMLCIHADNNADEDVALHIHFTLMEAFCREHHIRLLKFPKEIDATTGCFLEHYHVMAKEMPFPHISVAS</sequence>
<dbReference type="InterPro" id="IPR024824">
    <property type="entry name" value="GADD45"/>
</dbReference>
<dbReference type="RefSeq" id="XP_022102907.1">
    <property type="nucleotide sequence ID" value="XM_022247215.1"/>
</dbReference>
<dbReference type="PANTHER" id="PTHR10411">
    <property type="entry name" value="GROWTH ARREST AND DNA DAMAGE-INDUCIBLE PROTEIN GADD45"/>
    <property type="match status" value="1"/>
</dbReference>
<dbReference type="AlphaFoldDB" id="A0A8B7ZD61"/>
<protein>
    <submittedName>
        <fullName evidence="2">Growth arrest and DNA damage-inducible protein GADD45 alpha-like isoform X2</fullName>
    </submittedName>
</protein>
<reference evidence="2" key="1">
    <citation type="submission" date="2025-08" db="UniProtKB">
        <authorList>
            <consortium name="RefSeq"/>
        </authorList>
    </citation>
    <scope>IDENTIFICATION</scope>
</reference>
<dbReference type="Proteomes" id="UP000694845">
    <property type="component" value="Unplaced"/>
</dbReference>